<protein>
    <submittedName>
        <fullName evidence="2">Uncharacterized protein</fullName>
    </submittedName>
</protein>
<feature type="transmembrane region" description="Helical" evidence="1">
    <location>
        <begin position="180"/>
        <end position="201"/>
    </location>
</feature>
<dbReference type="EMBL" id="CP133568">
    <property type="protein sequence ID" value="WMT02857.1"/>
    <property type="molecule type" value="Genomic_DNA"/>
</dbReference>
<dbReference type="RefSeq" id="WP_309151793.1">
    <property type="nucleotide sequence ID" value="NZ_CP133568.1"/>
</dbReference>
<name>A0ABY9P710_9GAMM</name>
<proteinExistence type="predicted"/>
<accession>A0ABY9P710</accession>
<sequence>MKIGIQENDPPPPQREDALFAIEGVLDLLWVEDEPDRLLSRIARQPVAGADAQARDAAAIEQAADGIERALYFAEDLQYFAGLIDGRPVCGQFAGADKLKPGHRVKAAVSRSGNALRAHAILDPQQGWLWIHHPRGSAADAKAERKLALRLFCCSYVGSALLCALAYWAQGLPLTALAQAQSWLLIGNAIVFGAMALSADYRMDRPSPSKNGPLRLLGFADPHRVDLSRYRIGDVEMRKHLGFIRANRQALRSGRMQAVETPELLRQSSERHRDVYDYRQAVADGKAAVKR</sequence>
<keyword evidence="1" id="KW-0472">Membrane</keyword>
<keyword evidence="1" id="KW-0812">Transmembrane</keyword>
<evidence type="ECO:0000313" key="3">
    <source>
        <dbReference type="Proteomes" id="UP001229313"/>
    </source>
</evidence>
<evidence type="ECO:0000313" key="2">
    <source>
        <dbReference type="EMBL" id="WMT02857.1"/>
    </source>
</evidence>
<keyword evidence="1" id="KW-1133">Transmembrane helix</keyword>
<feature type="transmembrane region" description="Helical" evidence="1">
    <location>
        <begin position="147"/>
        <end position="168"/>
    </location>
</feature>
<dbReference type="Proteomes" id="UP001229313">
    <property type="component" value="Chromosome"/>
</dbReference>
<gene>
    <name evidence="2" type="ORF">RDV84_23320</name>
</gene>
<keyword evidence="3" id="KW-1185">Reference proteome</keyword>
<evidence type="ECO:0000256" key="1">
    <source>
        <dbReference type="SAM" id="Phobius"/>
    </source>
</evidence>
<reference evidence="2 3" key="1">
    <citation type="submission" date="2023-08" db="EMBL/GenBank/DDBJ databases">
        <title>The whole genome sequence of Lysobacter yananisis.</title>
        <authorList>
            <person name="Sun H."/>
        </authorList>
    </citation>
    <scope>NUCLEOTIDE SEQUENCE [LARGE SCALE GENOMIC DNA]</scope>
    <source>
        <strain evidence="2 3">SNNU513</strain>
    </source>
</reference>
<organism evidence="2 3">
    <name type="scientific">Lysobacter yananisis</name>
    <dbReference type="NCBI Taxonomy" id="1003114"/>
    <lineage>
        <taxon>Bacteria</taxon>
        <taxon>Pseudomonadati</taxon>
        <taxon>Pseudomonadota</taxon>
        <taxon>Gammaproteobacteria</taxon>
        <taxon>Lysobacterales</taxon>
        <taxon>Lysobacteraceae</taxon>
        <taxon>Lysobacter</taxon>
    </lineage>
</organism>